<dbReference type="EMBL" id="FOVR01000003">
    <property type="protein sequence ID" value="SFO14450.1"/>
    <property type="molecule type" value="Genomic_DNA"/>
</dbReference>
<dbReference type="PROSITE" id="PS50113">
    <property type="entry name" value="PAC"/>
    <property type="match status" value="1"/>
</dbReference>
<dbReference type="InterPro" id="IPR001633">
    <property type="entry name" value="EAL_dom"/>
</dbReference>
<dbReference type="CDD" id="cd01948">
    <property type="entry name" value="EAL"/>
    <property type="match status" value="1"/>
</dbReference>
<dbReference type="Pfam" id="PF13426">
    <property type="entry name" value="PAS_9"/>
    <property type="match status" value="1"/>
</dbReference>
<feature type="transmembrane region" description="Helical" evidence="3">
    <location>
        <begin position="47"/>
        <end position="66"/>
    </location>
</feature>
<dbReference type="SUPFAM" id="SSF55785">
    <property type="entry name" value="PYP-like sensor domain (PAS domain)"/>
    <property type="match status" value="2"/>
</dbReference>
<dbReference type="Gene3D" id="3.20.20.450">
    <property type="entry name" value="EAL domain"/>
    <property type="match status" value="1"/>
</dbReference>
<feature type="coiled-coil region" evidence="1">
    <location>
        <begin position="328"/>
        <end position="362"/>
    </location>
</feature>
<evidence type="ECO:0000256" key="1">
    <source>
        <dbReference type="SAM" id="Coils"/>
    </source>
</evidence>
<evidence type="ECO:0000256" key="3">
    <source>
        <dbReference type="SAM" id="Phobius"/>
    </source>
</evidence>
<dbReference type="NCBIfam" id="TIGR00229">
    <property type="entry name" value="sensory_box"/>
    <property type="match status" value="1"/>
</dbReference>
<dbReference type="InterPro" id="IPR029787">
    <property type="entry name" value="Nucleotide_cyclase"/>
</dbReference>
<protein>
    <submittedName>
        <fullName evidence="8">PAS domain S-box-containing protein/diguanylate cyclase (GGDEF) domain-containing protein</fullName>
    </submittedName>
</protein>
<dbReference type="PANTHER" id="PTHR44757:SF2">
    <property type="entry name" value="BIOFILM ARCHITECTURE MAINTENANCE PROTEIN MBAA"/>
    <property type="match status" value="1"/>
</dbReference>
<sequence length="954" mass="108056">MRHLVKKNQFIALIAGIVALTLLDEVLLARFLEMEEFENGNVLFKGISQFLFLLLIAFAGLLYFGYKERKKQTEALAKERDKSRKLASRLASHKLGIDAHAIVSIADPEGRIVYANDRFCEVSGYTREELIGKDHHILNSGYHDRSFFRGIYEAIEKGETWTGEICNKSKDGTIYWISTTIVPIMDAQGKLEEIISIRTDITEIKNNEAALKSSSDLLNSTFDNFPGGISVFNEDRQLILANKAFYDLLEITPKEFPVGSNYADILRRNIEFGVYGDIDGDALIKERLRLIDTKHPFQLSRKTPNGRIIEIRCWPLEGGGVVAAHYDATERQQMLEDLEQQRNEAKANAAQLQAAQEEQDKAHKRLINSINSMRNGFVLWDSDARLVIANEAFRSYHKELAHLIHKGMSARDLLEAGHEINFWKWNEELPSNWLDIFMERFKSTKNFEDSFETTDGRYLVMQSSKLPNGDIISNFTDVTNNRLREAELVRARDALTHIAYFDALTALPNRAHGQQDLEALFMNKQKDTRFAVIQIDLDKFKRVNDTLGHISGDHLLKEIGSRLAFLASKVPNFQPYRWGGDEFVAIVKDVTNHQLESLCQELTDLIAIPVPYENATLWPTVSLGVAIYPDDATDLSALMMYADLALYKTKEMGRDGYQFFSSEMKERLDSEASIEADVRDALKLDQFELHFQPQISTLDESITGIEALVRWNHPKRGQLPPGLFMDIVESNGMAAALGNAIFEKAMWSVRQWVDEGLEFGRLSVNLSPAHLKRQTLVEDFCQSMEKYDINPDLLAVELLEGVLLDDQYTNINELFETLSARGVHVELDDFGTGYASLSHLSNLPVDGIKIDRSFVNNIVVNKKQKAIVGVVMSMSKLMQLRVVCEGIETHQQLSTVSQIANCSVQGYLVSRPLSFEDMTSWIRARRNIGLLSPSGPRQIRKGHSSLVSSDILDR</sequence>
<dbReference type="InterPro" id="IPR035919">
    <property type="entry name" value="EAL_sf"/>
</dbReference>
<dbReference type="Gene3D" id="3.30.450.20">
    <property type="entry name" value="PAS domain"/>
    <property type="match status" value="3"/>
</dbReference>
<proteinExistence type="predicted"/>
<evidence type="ECO:0000259" key="4">
    <source>
        <dbReference type="PROSITE" id="PS50112"/>
    </source>
</evidence>
<reference evidence="8 9" key="1">
    <citation type="submission" date="2016-10" db="EMBL/GenBank/DDBJ databases">
        <authorList>
            <person name="de Groot N.N."/>
        </authorList>
    </citation>
    <scope>NUCLEOTIDE SEQUENCE [LARGE SCALE GENOMIC DNA]</scope>
    <source>
        <strain evidence="8 9">CGMCC 1.9157</strain>
    </source>
</reference>
<organism evidence="8 9">
    <name type="scientific">Cohaesibacter marisflavi</name>
    <dbReference type="NCBI Taxonomy" id="655353"/>
    <lineage>
        <taxon>Bacteria</taxon>
        <taxon>Pseudomonadati</taxon>
        <taxon>Pseudomonadota</taxon>
        <taxon>Alphaproteobacteria</taxon>
        <taxon>Hyphomicrobiales</taxon>
        <taxon>Cohaesibacteraceae</taxon>
    </lineage>
</organism>
<evidence type="ECO:0000313" key="8">
    <source>
        <dbReference type="EMBL" id="SFO14450.1"/>
    </source>
</evidence>
<keyword evidence="3" id="KW-0472">Membrane</keyword>
<dbReference type="SMART" id="SM00086">
    <property type="entry name" value="PAC"/>
    <property type="match status" value="1"/>
</dbReference>
<keyword evidence="3" id="KW-1133">Transmembrane helix</keyword>
<dbReference type="Pfam" id="PF00990">
    <property type="entry name" value="GGDEF"/>
    <property type="match status" value="1"/>
</dbReference>
<dbReference type="InterPro" id="IPR000160">
    <property type="entry name" value="GGDEF_dom"/>
</dbReference>
<dbReference type="PROSITE" id="PS50883">
    <property type="entry name" value="EAL"/>
    <property type="match status" value="1"/>
</dbReference>
<dbReference type="Gene3D" id="3.30.70.270">
    <property type="match status" value="1"/>
</dbReference>
<evidence type="ECO:0000259" key="5">
    <source>
        <dbReference type="PROSITE" id="PS50113"/>
    </source>
</evidence>
<dbReference type="SUPFAM" id="SSF55073">
    <property type="entry name" value="Nucleotide cyclase"/>
    <property type="match status" value="1"/>
</dbReference>
<dbReference type="SMART" id="SM00267">
    <property type="entry name" value="GGDEF"/>
    <property type="match status" value="1"/>
</dbReference>
<keyword evidence="1" id="KW-0175">Coiled coil</keyword>
<dbReference type="InterPro" id="IPR000700">
    <property type="entry name" value="PAS-assoc_C"/>
</dbReference>
<dbReference type="InterPro" id="IPR035965">
    <property type="entry name" value="PAS-like_dom_sf"/>
</dbReference>
<dbReference type="InterPro" id="IPR052155">
    <property type="entry name" value="Biofilm_reg_signaling"/>
</dbReference>
<dbReference type="STRING" id="655353.SAMN04488056_103325"/>
<feature type="domain" description="PAS" evidence="4">
    <location>
        <begin position="103"/>
        <end position="133"/>
    </location>
</feature>
<dbReference type="SMART" id="SM00091">
    <property type="entry name" value="PAS"/>
    <property type="match status" value="3"/>
</dbReference>
<dbReference type="Pfam" id="PF00563">
    <property type="entry name" value="EAL"/>
    <property type="match status" value="1"/>
</dbReference>
<feature type="domain" description="PAC" evidence="5">
    <location>
        <begin position="159"/>
        <end position="213"/>
    </location>
</feature>
<dbReference type="OrthoDB" id="9814202at2"/>
<dbReference type="NCBIfam" id="TIGR00254">
    <property type="entry name" value="GGDEF"/>
    <property type="match status" value="1"/>
</dbReference>
<dbReference type="CDD" id="cd01949">
    <property type="entry name" value="GGDEF"/>
    <property type="match status" value="1"/>
</dbReference>
<accession>A0A1I5EST7</accession>
<gene>
    <name evidence="8" type="ORF">SAMN04488056_103325</name>
</gene>
<dbReference type="PROSITE" id="PS50112">
    <property type="entry name" value="PAS"/>
    <property type="match status" value="1"/>
</dbReference>
<evidence type="ECO:0000256" key="2">
    <source>
        <dbReference type="SAM" id="MobiDB-lite"/>
    </source>
</evidence>
<dbReference type="Proteomes" id="UP000199236">
    <property type="component" value="Unassembled WGS sequence"/>
</dbReference>
<dbReference type="AlphaFoldDB" id="A0A1I5EST7"/>
<dbReference type="InterPro" id="IPR000014">
    <property type="entry name" value="PAS"/>
</dbReference>
<dbReference type="CDD" id="cd00130">
    <property type="entry name" value="PAS"/>
    <property type="match status" value="1"/>
</dbReference>
<dbReference type="InterPro" id="IPR001610">
    <property type="entry name" value="PAC"/>
</dbReference>
<keyword evidence="9" id="KW-1185">Reference proteome</keyword>
<name>A0A1I5EST7_9HYPH</name>
<evidence type="ECO:0000313" key="9">
    <source>
        <dbReference type="Proteomes" id="UP000199236"/>
    </source>
</evidence>
<evidence type="ECO:0000259" key="7">
    <source>
        <dbReference type="PROSITE" id="PS50887"/>
    </source>
</evidence>
<feature type="domain" description="GGDEF" evidence="7">
    <location>
        <begin position="528"/>
        <end position="662"/>
    </location>
</feature>
<dbReference type="PROSITE" id="PS50887">
    <property type="entry name" value="GGDEF"/>
    <property type="match status" value="1"/>
</dbReference>
<dbReference type="InterPro" id="IPR043128">
    <property type="entry name" value="Rev_trsase/Diguanyl_cyclase"/>
</dbReference>
<dbReference type="SMART" id="SM00052">
    <property type="entry name" value="EAL"/>
    <property type="match status" value="1"/>
</dbReference>
<keyword evidence="3" id="KW-0812">Transmembrane</keyword>
<evidence type="ECO:0000259" key="6">
    <source>
        <dbReference type="PROSITE" id="PS50883"/>
    </source>
</evidence>
<feature type="domain" description="EAL" evidence="6">
    <location>
        <begin position="671"/>
        <end position="926"/>
    </location>
</feature>
<dbReference type="Pfam" id="PF12860">
    <property type="entry name" value="PAS_7"/>
    <property type="match status" value="2"/>
</dbReference>
<feature type="region of interest" description="Disordered" evidence="2">
    <location>
        <begin position="935"/>
        <end position="954"/>
    </location>
</feature>
<dbReference type="SUPFAM" id="SSF141868">
    <property type="entry name" value="EAL domain-like"/>
    <property type="match status" value="1"/>
</dbReference>
<dbReference type="PANTHER" id="PTHR44757">
    <property type="entry name" value="DIGUANYLATE CYCLASE DGCP"/>
    <property type="match status" value="1"/>
</dbReference>